<comment type="caution">
    <text evidence="10">The sequence shown here is derived from an EMBL/GenBank/DDBJ whole genome shotgun (WGS) entry which is preliminary data.</text>
</comment>
<dbReference type="AlphaFoldDB" id="A0AB35U7Q0"/>
<keyword evidence="3" id="KW-1003">Cell membrane</keyword>
<evidence type="ECO:0000256" key="5">
    <source>
        <dbReference type="ARBA" id="ARBA00022692"/>
    </source>
</evidence>
<feature type="transmembrane region" description="Helical" evidence="8">
    <location>
        <begin position="103"/>
        <end position="127"/>
    </location>
</feature>
<dbReference type="SUPFAM" id="SSF103473">
    <property type="entry name" value="MFS general substrate transporter"/>
    <property type="match status" value="1"/>
</dbReference>
<accession>A0AB35U7Q0</accession>
<organism evidence="10 11">
    <name type="scientific">Grylomicrobium aquisgranensis</name>
    <dbReference type="NCBI Taxonomy" id="2926318"/>
    <lineage>
        <taxon>Bacteria</taxon>
        <taxon>Bacillati</taxon>
        <taxon>Bacillota</taxon>
        <taxon>Erysipelotrichia</taxon>
        <taxon>Erysipelotrichales</taxon>
        <taxon>Erysipelotrichaceae</taxon>
        <taxon>Grylomicrobium</taxon>
    </lineage>
</organism>
<feature type="transmembrane region" description="Helical" evidence="8">
    <location>
        <begin position="139"/>
        <end position="159"/>
    </location>
</feature>
<gene>
    <name evidence="10" type="ORF">MOZ60_08140</name>
</gene>
<keyword evidence="2" id="KW-0813">Transport</keyword>
<evidence type="ECO:0000256" key="7">
    <source>
        <dbReference type="ARBA" id="ARBA00023136"/>
    </source>
</evidence>
<dbReference type="PANTHER" id="PTHR23522:SF10">
    <property type="entry name" value="3-PHENYLPROPIONIC ACID TRANSPORTER-RELATED"/>
    <property type="match status" value="1"/>
</dbReference>
<feature type="transmembrane region" description="Helical" evidence="8">
    <location>
        <begin position="20"/>
        <end position="41"/>
    </location>
</feature>
<evidence type="ECO:0000313" key="10">
    <source>
        <dbReference type="EMBL" id="MDX8420062.1"/>
    </source>
</evidence>
<reference evidence="10 11" key="1">
    <citation type="submission" date="2022-03" db="EMBL/GenBank/DDBJ databases">
        <title>Novel taxa within the pig intestine.</title>
        <authorList>
            <person name="Wylensek D."/>
            <person name="Bishof K."/>
            <person name="Afrizal A."/>
            <person name="Clavel T."/>
        </authorList>
    </citation>
    <scope>NUCLEOTIDE SEQUENCE [LARGE SCALE GENOMIC DNA]</scope>
    <source>
        <strain evidence="10 11">CLA-KB-P133</strain>
    </source>
</reference>
<dbReference type="RefSeq" id="WP_370596302.1">
    <property type="nucleotide sequence ID" value="NZ_JALBUR010000021.1"/>
</dbReference>
<protein>
    <submittedName>
        <fullName evidence="10">MFS transporter</fullName>
    </submittedName>
</protein>
<dbReference type="Gene3D" id="1.20.1250.20">
    <property type="entry name" value="MFS general substrate transporter like domains"/>
    <property type="match status" value="2"/>
</dbReference>
<evidence type="ECO:0000256" key="4">
    <source>
        <dbReference type="ARBA" id="ARBA00022519"/>
    </source>
</evidence>
<dbReference type="Pfam" id="PF12832">
    <property type="entry name" value="MFS_1_like"/>
    <property type="match status" value="1"/>
</dbReference>
<evidence type="ECO:0000313" key="11">
    <source>
        <dbReference type="Proteomes" id="UP001286174"/>
    </source>
</evidence>
<evidence type="ECO:0000259" key="9">
    <source>
        <dbReference type="Pfam" id="PF12832"/>
    </source>
</evidence>
<dbReference type="GO" id="GO:0015528">
    <property type="term" value="F:lactose:proton symporter activity"/>
    <property type="evidence" value="ECO:0007669"/>
    <property type="project" value="TreeGrafter"/>
</dbReference>
<keyword evidence="7 8" id="KW-0472">Membrane</keyword>
<sequence length="399" mass="43226">MNAKKLKALLTIDYAGVQGFYSTMYAGIGAFVSVFLLANGFSNTEVGLVMSGANLLTVLFSPGLADFADRTKKITLTQLISLFSFLTGLMCIILMVLRGHTVALFVCYMLALVFDLVMPPLVNALVFQIESYGIHLNFGLCRAAGSLLYAIMTAVLGVVTERMGINSIPGSTIFSLALLLASLFLLRHHMGFLHGSKTVEKKEEERITLRDFIRNNKAFLVLNIGIMIMYYYNYIIGSFMLQIITPLGGTVKDMGNLFALGAAMEIPAMVSFDWLRKKVSSARALQISMAGFMLKSLLVLAAGNVALVYVSQALSFIAYGLFYPAIVQYTGERMKAGEAVKGQSMFTVMMTASGIIANVSGGMVLDAFGPHLLVLLCFVLCVTGGTIVLFMSSRVPVKA</sequence>
<feature type="transmembrane region" description="Helical" evidence="8">
    <location>
        <begin position="47"/>
        <end position="67"/>
    </location>
</feature>
<keyword evidence="6 8" id="KW-1133">Transmembrane helix</keyword>
<dbReference type="GO" id="GO:0030395">
    <property type="term" value="F:lactose binding"/>
    <property type="evidence" value="ECO:0007669"/>
    <property type="project" value="TreeGrafter"/>
</dbReference>
<proteinExistence type="predicted"/>
<evidence type="ECO:0000256" key="6">
    <source>
        <dbReference type="ARBA" id="ARBA00022989"/>
    </source>
</evidence>
<name>A0AB35U7Q0_9FIRM</name>
<dbReference type="EMBL" id="JALBUR010000021">
    <property type="protein sequence ID" value="MDX8420062.1"/>
    <property type="molecule type" value="Genomic_DNA"/>
</dbReference>
<evidence type="ECO:0000256" key="1">
    <source>
        <dbReference type="ARBA" id="ARBA00004429"/>
    </source>
</evidence>
<feature type="transmembrane region" description="Helical" evidence="8">
    <location>
        <begin position="79"/>
        <end position="97"/>
    </location>
</feature>
<feature type="transmembrane region" description="Helical" evidence="8">
    <location>
        <begin position="219"/>
        <end position="245"/>
    </location>
</feature>
<dbReference type="PANTHER" id="PTHR23522">
    <property type="entry name" value="BLL5896 PROTEIN"/>
    <property type="match status" value="1"/>
</dbReference>
<feature type="transmembrane region" description="Helical" evidence="8">
    <location>
        <begin position="165"/>
        <end position="186"/>
    </location>
</feature>
<dbReference type="Proteomes" id="UP001286174">
    <property type="component" value="Unassembled WGS sequence"/>
</dbReference>
<keyword evidence="4" id="KW-0997">Cell inner membrane</keyword>
<evidence type="ECO:0000256" key="3">
    <source>
        <dbReference type="ARBA" id="ARBA00022475"/>
    </source>
</evidence>
<dbReference type="GO" id="GO:0005886">
    <property type="term" value="C:plasma membrane"/>
    <property type="evidence" value="ECO:0007669"/>
    <property type="project" value="UniProtKB-SubCell"/>
</dbReference>
<feature type="transmembrane region" description="Helical" evidence="8">
    <location>
        <begin position="257"/>
        <end position="275"/>
    </location>
</feature>
<feature type="transmembrane region" description="Helical" evidence="8">
    <location>
        <begin position="371"/>
        <end position="391"/>
    </location>
</feature>
<keyword evidence="11" id="KW-1185">Reference proteome</keyword>
<keyword evidence="5 8" id="KW-0812">Transmembrane</keyword>
<feature type="transmembrane region" description="Helical" evidence="8">
    <location>
        <begin position="287"/>
        <end position="307"/>
    </location>
</feature>
<dbReference type="InterPro" id="IPR036259">
    <property type="entry name" value="MFS_trans_sf"/>
</dbReference>
<feature type="domain" description="Major facilitator superfamily associated" evidence="9">
    <location>
        <begin position="17"/>
        <end position="372"/>
    </location>
</feature>
<dbReference type="InterPro" id="IPR024989">
    <property type="entry name" value="MFS_assoc_dom"/>
</dbReference>
<feature type="transmembrane region" description="Helical" evidence="8">
    <location>
        <begin position="343"/>
        <end position="365"/>
    </location>
</feature>
<comment type="subcellular location">
    <subcellularLocation>
        <location evidence="1">Cell inner membrane</location>
        <topology evidence="1">Multi-pass membrane protein</topology>
    </subcellularLocation>
</comment>
<evidence type="ECO:0000256" key="8">
    <source>
        <dbReference type="SAM" id="Phobius"/>
    </source>
</evidence>
<evidence type="ECO:0000256" key="2">
    <source>
        <dbReference type="ARBA" id="ARBA00022448"/>
    </source>
</evidence>